<dbReference type="AlphaFoldDB" id="A0AA36BRT2"/>
<evidence type="ECO:0000313" key="2">
    <source>
        <dbReference type="Proteomes" id="UP001162480"/>
    </source>
</evidence>
<sequence length="77" mass="8842">MLEKKMGAIHGVMTQLKLKPFTDYDVGFLTEYTQVMSNVAKALDKFQWEDQGHEVEGGQWSLTRQSLFLKNASVRSF</sequence>
<proteinExistence type="predicted"/>
<dbReference type="Proteomes" id="UP001162480">
    <property type="component" value="Chromosome 23"/>
</dbReference>
<gene>
    <name evidence="1" type="ORF">OCTVUL_1B004977</name>
</gene>
<name>A0AA36BRT2_OCTVU</name>
<keyword evidence="2" id="KW-1185">Reference proteome</keyword>
<protein>
    <submittedName>
        <fullName evidence="1">Uncharacterized protein</fullName>
    </submittedName>
</protein>
<accession>A0AA36BRT2</accession>
<organism evidence="1 2">
    <name type="scientific">Octopus vulgaris</name>
    <name type="common">Common octopus</name>
    <dbReference type="NCBI Taxonomy" id="6645"/>
    <lineage>
        <taxon>Eukaryota</taxon>
        <taxon>Metazoa</taxon>
        <taxon>Spiralia</taxon>
        <taxon>Lophotrochozoa</taxon>
        <taxon>Mollusca</taxon>
        <taxon>Cephalopoda</taxon>
        <taxon>Coleoidea</taxon>
        <taxon>Octopodiformes</taxon>
        <taxon>Octopoda</taxon>
        <taxon>Incirrata</taxon>
        <taxon>Octopodidae</taxon>
        <taxon>Octopus</taxon>
    </lineage>
</organism>
<dbReference type="EMBL" id="OX597836">
    <property type="protein sequence ID" value="CAI9739375.1"/>
    <property type="molecule type" value="Genomic_DNA"/>
</dbReference>
<evidence type="ECO:0000313" key="1">
    <source>
        <dbReference type="EMBL" id="CAI9739375.1"/>
    </source>
</evidence>
<reference evidence="1" key="1">
    <citation type="submission" date="2023-08" db="EMBL/GenBank/DDBJ databases">
        <authorList>
            <person name="Alioto T."/>
            <person name="Alioto T."/>
            <person name="Gomez Garrido J."/>
        </authorList>
    </citation>
    <scope>NUCLEOTIDE SEQUENCE</scope>
</reference>